<name>A0A699H588_TANCI</name>
<keyword evidence="3" id="KW-0548">Nucleotidyltransferase</keyword>
<evidence type="ECO:0000256" key="7">
    <source>
        <dbReference type="ARBA" id="ARBA00022918"/>
    </source>
</evidence>
<dbReference type="GO" id="GO:0004519">
    <property type="term" value="F:endonuclease activity"/>
    <property type="evidence" value="ECO:0007669"/>
    <property type="project" value="UniProtKB-KW"/>
</dbReference>
<dbReference type="Gene3D" id="3.10.10.10">
    <property type="entry name" value="HIV Type 1 Reverse Transcriptase, subunit A, domain 1"/>
    <property type="match status" value="1"/>
</dbReference>
<evidence type="ECO:0000256" key="9">
    <source>
        <dbReference type="SAM" id="MobiDB-lite"/>
    </source>
</evidence>
<feature type="domain" description="Reverse transcriptase" evidence="11">
    <location>
        <begin position="652"/>
        <end position="831"/>
    </location>
</feature>
<dbReference type="SUPFAM" id="SSF57756">
    <property type="entry name" value="Retrovirus zinc finger-like domains"/>
    <property type="match status" value="1"/>
</dbReference>
<evidence type="ECO:0000256" key="1">
    <source>
        <dbReference type="ARBA" id="ARBA00012493"/>
    </source>
</evidence>
<organism evidence="12">
    <name type="scientific">Tanacetum cinerariifolium</name>
    <name type="common">Dalmatian daisy</name>
    <name type="synonym">Chrysanthemum cinerariifolium</name>
    <dbReference type="NCBI Taxonomy" id="118510"/>
    <lineage>
        <taxon>Eukaryota</taxon>
        <taxon>Viridiplantae</taxon>
        <taxon>Streptophyta</taxon>
        <taxon>Embryophyta</taxon>
        <taxon>Tracheophyta</taxon>
        <taxon>Spermatophyta</taxon>
        <taxon>Magnoliopsida</taxon>
        <taxon>eudicotyledons</taxon>
        <taxon>Gunneridae</taxon>
        <taxon>Pentapetalae</taxon>
        <taxon>asterids</taxon>
        <taxon>campanulids</taxon>
        <taxon>Asterales</taxon>
        <taxon>Asteraceae</taxon>
        <taxon>Asteroideae</taxon>
        <taxon>Anthemideae</taxon>
        <taxon>Anthemidinae</taxon>
        <taxon>Tanacetum</taxon>
    </lineage>
</organism>
<keyword evidence="4" id="KW-0540">Nuclease</keyword>
<dbReference type="Pfam" id="PF24626">
    <property type="entry name" value="SH3_Tf2-1"/>
    <property type="match status" value="1"/>
</dbReference>
<dbReference type="InterPro" id="IPR056924">
    <property type="entry name" value="SH3_Tf2-1"/>
</dbReference>
<evidence type="ECO:0000256" key="2">
    <source>
        <dbReference type="ARBA" id="ARBA00022679"/>
    </source>
</evidence>
<evidence type="ECO:0000256" key="5">
    <source>
        <dbReference type="ARBA" id="ARBA00022759"/>
    </source>
</evidence>
<dbReference type="PROSITE" id="PS50878">
    <property type="entry name" value="RT_POL"/>
    <property type="match status" value="1"/>
</dbReference>
<dbReference type="InterPro" id="IPR021109">
    <property type="entry name" value="Peptidase_aspartic_dom_sf"/>
</dbReference>
<keyword evidence="8" id="KW-0862">Zinc</keyword>
<keyword evidence="6" id="KW-0378">Hydrolase</keyword>
<evidence type="ECO:0000313" key="12">
    <source>
        <dbReference type="EMBL" id="GEX46385.1"/>
    </source>
</evidence>
<dbReference type="PANTHER" id="PTHR37984">
    <property type="entry name" value="PROTEIN CBG26694"/>
    <property type="match status" value="1"/>
</dbReference>
<proteinExistence type="predicted"/>
<evidence type="ECO:0000256" key="3">
    <source>
        <dbReference type="ARBA" id="ARBA00022695"/>
    </source>
</evidence>
<evidence type="ECO:0000256" key="8">
    <source>
        <dbReference type="PROSITE-ProRule" id="PRU00047"/>
    </source>
</evidence>
<feature type="domain" description="CCHC-type" evidence="10">
    <location>
        <begin position="423"/>
        <end position="438"/>
    </location>
</feature>
<feature type="compositionally biased region" description="Low complexity" evidence="9">
    <location>
        <begin position="337"/>
        <end position="366"/>
    </location>
</feature>
<keyword evidence="8" id="KW-0479">Metal-binding</keyword>
<feature type="compositionally biased region" description="Basic and acidic residues" evidence="9">
    <location>
        <begin position="165"/>
        <end position="184"/>
    </location>
</feature>
<dbReference type="PROSITE" id="PS50158">
    <property type="entry name" value="ZF_CCHC"/>
    <property type="match status" value="1"/>
</dbReference>
<dbReference type="InterPro" id="IPR041373">
    <property type="entry name" value="RT_RNaseH"/>
</dbReference>
<dbReference type="GO" id="GO:0003676">
    <property type="term" value="F:nucleic acid binding"/>
    <property type="evidence" value="ECO:0007669"/>
    <property type="project" value="InterPro"/>
</dbReference>
<dbReference type="SUPFAM" id="SSF53098">
    <property type="entry name" value="Ribonuclease H-like"/>
    <property type="match status" value="1"/>
</dbReference>
<dbReference type="InterPro" id="IPR012337">
    <property type="entry name" value="RNaseH-like_sf"/>
</dbReference>
<feature type="region of interest" description="Disordered" evidence="9">
    <location>
        <begin position="1"/>
        <end position="81"/>
    </location>
</feature>
<protein>
    <recommendedName>
        <fullName evidence="1">RNA-directed DNA polymerase</fullName>
        <ecNumber evidence="1">2.7.7.49</ecNumber>
    </recommendedName>
</protein>
<evidence type="ECO:0000256" key="6">
    <source>
        <dbReference type="ARBA" id="ARBA00022801"/>
    </source>
</evidence>
<dbReference type="GO" id="GO:0016787">
    <property type="term" value="F:hydrolase activity"/>
    <property type="evidence" value="ECO:0007669"/>
    <property type="project" value="UniProtKB-KW"/>
</dbReference>
<dbReference type="Pfam" id="PF00078">
    <property type="entry name" value="RVT_1"/>
    <property type="match status" value="1"/>
</dbReference>
<keyword evidence="8" id="KW-0863">Zinc-finger</keyword>
<dbReference type="Pfam" id="PF08284">
    <property type="entry name" value="RVP_2"/>
    <property type="match status" value="1"/>
</dbReference>
<comment type="caution">
    <text evidence="12">The sequence shown here is derived from an EMBL/GenBank/DDBJ whole genome shotgun (WGS) entry which is preliminary data.</text>
</comment>
<dbReference type="InterPro" id="IPR050951">
    <property type="entry name" value="Retrovirus_Pol_polyprotein"/>
</dbReference>
<evidence type="ECO:0000259" key="10">
    <source>
        <dbReference type="PROSITE" id="PS50158"/>
    </source>
</evidence>
<sequence>MDRRGTGFRNRGRRGEREEEEEEDGMDIKDEMDDPEIIYPYEIEEGELPPPPADSDTSSDSEPEVEADDKDRDEATVGTITQTSYSVPPFLGLAQLMFDRANTKYLTLKRLGEMGRYLSGLSTERRSEVREHYNLKQSVSTLEDQMRGLMLEDKEEKERLEKKLRASQQEKEQIEQAFHQKDSSQRGSMLRWKQDELVEQMKEGKEAMQMKQEAKIGRLHISDYAERNKVKFAAATLQGRALTWWNSQVAMLGLNVAIGKSWGDMKKMLLEEFFPTKKKKVEAYIKGLPENINGETTSFRPVNMNEVVRMAHTLMEQKIQAKAERVSEGNKRKWENSHGGNRNNNPRGNYQGNNRHQQYNNQRQGNARALTNAPAEQVGYKGHKPLCNNCKKHHNSNCGATYHNCRRLGYFAKDCRRRSTPVCYECGEKGHTQNYCTKKNNPQVLFDLGSDKSFVNTSFSHLIDINPVRLNTIYEVELADGRVASTKIVLKGCTINLVGHLFKIDLMPIELGMFDVIIGMDWLVEKDAVIVCGKKVVHVPYKNKTLVVEGDRGASRLKVISCIKARKFIERGSQLFMAHATEKEPQEKQIEDVPVIREFPKVFPDDLLGLPPPRQVEFQIDLAPGAAPVARTPYRLAPSKMKELAKQLQELSKKGFIRPTSSTWGAPVLFVKKKDGSFRMCIDYRELNKLTFKNRYPLPRIDDLFDQLQGSSVYSKINLRTGYHQLRIREEDIPITAFRTRYGHYEFRVMPFDLTNAPVVFMDLMNRVCKPYLDKFVIVFIDDILIYSKDKEEHEEHLKTICELLKREQLYVKFSKCDFWLESVQFLGHVIDSEGVHVDPANIAAIKNWATPTTPTEVRQFLGLAGYYRRFIEGFSLISKPLTKVTQKNKKFEWETEAEEAFRTLKQKLCCAPILALPEGLDDFVVYSDASLRGFGAVLMQREKVIAYASRQLRTHKENYTTHDLELEAVVFALRLWRHYLDGTKCMVYIDHQSLQYIFDQKELNMRQRRWIELLSDYDCESRYHPKKSNVVADALSRKERESIRVKALVMIVCLSLSRTPSGYDSIWVTVDRLTKSAHFLPMKTMDSMEKLTQLYLKEVVCRHRVPISIISHRDSKFTSRFWRSLQEALGTRLDMSTAYHPEMDVEFSYNNSYHTSIKAAPFEALYGQKCRSLVGWSEVGDSQLTGLELIWETNEKIVQIKNCLLTARSRQKSYSNVRRRPLEFNVGDKVMLKVSPWKGVIRFGKRRKLSPRFIGPFKIFERIGPVAYKLQLPRELQGIHNTFHVSNLKKCLSDESLSIPLDEVQLDDKLHYIEEPPEIMDREVKRLKQSRIPIVMVRWNSHRGPEYTWEREDQMKSKYPYLFTINLRMNQSNRAPGRRSPKVGRM</sequence>
<dbReference type="InterPro" id="IPR001878">
    <property type="entry name" value="Znf_CCHC"/>
</dbReference>
<evidence type="ECO:0000259" key="11">
    <source>
        <dbReference type="PROSITE" id="PS50878"/>
    </source>
</evidence>
<dbReference type="InterPro" id="IPR000477">
    <property type="entry name" value="RT_dom"/>
</dbReference>
<keyword evidence="5" id="KW-0255">Endonuclease</keyword>
<dbReference type="CDD" id="cd09274">
    <property type="entry name" value="RNase_HI_RT_Ty3"/>
    <property type="match status" value="1"/>
</dbReference>
<dbReference type="InterPro" id="IPR036397">
    <property type="entry name" value="RNaseH_sf"/>
</dbReference>
<feature type="compositionally biased region" description="Acidic residues" evidence="9">
    <location>
        <begin position="57"/>
        <end position="68"/>
    </location>
</feature>
<evidence type="ECO:0000256" key="4">
    <source>
        <dbReference type="ARBA" id="ARBA00022722"/>
    </source>
</evidence>
<feature type="region of interest" description="Disordered" evidence="9">
    <location>
        <begin position="322"/>
        <end position="366"/>
    </location>
</feature>
<keyword evidence="2" id="KW-0808">Transferase</keyword>
<dbReference type="Pfam" id="PF17917">
    <property type="entry name" value="RT_RNaseH"/>
    <property type="match status" value="1"/>
</dbReference>
<feature type="compositionally biased region" description="Basic and acidic residues" evidence="9">
    <location>
        <begin position="322"/>
        <end position="336"/>
    </location>
</feature>
<reference evidence="12" key="1">
    <citation type="journal article" date="2019" name="Sci. Rep.">
        <title>Draft genome of Tanacetum cinerariifolium, the natural source of mosquito coil.</title>
        <authorList>
            <person name="Yamashiro T."/>
            <person name="Shiraishi A."/>
            <person name="Satake H."/>
            <person name="Nakayama K."/>
        </authorList>
    </citation>
    <scope>NUCLEOTIDE SEQUENCE</scope>
</reference>
<accession>A0A699H588</accession>
<dbReference type="EC" id="2.7.7.49" evidence="1"/>
<dbReference type="CDD" id="cd01647">
    <property type="entry name" value="RT_LTR"/>
    <property type="match status" value="1"/>
</dbReference>
<dbReference type="Gene3D" id="2.40.70.10">
    <property type="entry name" value="Acid Proteases"/>
    <property type="match status" value="1"/>
</dbReference>
<dbReference type="InterPro" id="IPR036875">
    <property type="entry name" value="Znf_CCHC_sf"/>
</dbReference>
<dbReference type="GO" id="GO:0008270">
    <property type="term" value="F:zinc ion binding"/>
    <property type="evidence" value="ECO:0007669"/>
    <property type="project" value="UniProtKB-KW"/>
</dbReference>
<dbReference type="SUPFAM" id="SSF56672">
    <property type="entry name" value="DNA/RNA polymerases"/>
    <property type="match status" value="1"/>
</dbReference>
<feature type="compositionally biased region" description="Acidic residues" evidence="9">
    <location>
        <begin position="18"/>
        <end position="47"/>
    </location>
</feature>
<dbReference type="InterPro" id="IPR043128">
    <property type="entry name" value="Rev_trsase/Diguanyl_cyclase"/>
</dbReference>
<dbReference type="EMBL" id="BKCJ010109818">
    <property type="protein sequence ID" value="GEX46385.1"/>
    <property type="molecule type" value="Genomic_DNA"/>
</dbReference>
<dbReference type="Gene3D" id="3.30.420.10">
    <property type="entry name" value="Ribonuclease H-like superfamily/Ribonuclease H"/>
    <property type="match status" value="1"/>
</dbReference>
<dbReference type="Gene3D" id="3.30.70.270">
    <property type="match status" value="2"/>
</dbReference>
<dbReference type="PANTHER" id="PTHR37984:SF5">
    <property type="entry name" value="PROTEIN NYNRIN-LIKE"/>
    <property type="match status" value="1"/>
</dbReference>
<keyword evidence="7 12" id="KW-0695">RNA-directed DNA polymerase</keyword>
<dbReference type="InterPro" id="IPR043502">
    <property type="entry name" value="DNA/RNA_pol_sf"/>
</dbReference>
<gene>
    <name evidence="12" type="ORF">Tci_318360</name>
</gene>
<dbReference type="CDD" id="cd00303">
    <property type="entry name" value="retropepsin_like"/>
    <property type="match status" value="1"/>
</dbReference>
<feature type="region of interest" description="Disordered" evidence="9">
    <location>
        <begin position="165"/>
        <end position="189"/>
    </location>
</feature>
<dbReference type="Gene3D" id="4.10.60.10">
    <property type="entry name" value="Zinc finger, CCHC-type"/>
    <property type="match status" value="1"/>
</dbReference>
<dbReference type="FunFam" id="3.30.70.270:FF:000020">
    <property type="entry name" value="Transposon Tf2-6 polyprotein-like Protein"/>
    <property type="match status" value="1"/>
</dbReference>
<dbReference type="GO" id="GO:0003964">
    <property type="term" value="F:RNA-directed DNA polymerase activity"/>
    <property type="evidence" value="ECO:0007669"/>
    <property type="project" value="UniProtKB-KW"/>
</dbReference>